<keyword evidence="7" id="KW-0378">Hydrolase</keyword>
<evidence type="ECO:0000256" key="13">
    <source>
        <dbReference type="SAM" id="Phobius"/>
    </source>
</evidence>
<comment type="subunit">
    <text evidence="10">At low DSF concentrations, interacts with RpfF.</text>
</comment>
<dbReference type="RefSeq" id="WP_248009654.1">
    <property type="nucleotide sequence ID" value="NZ_JAJHVV010000009.1"/>
</dbReference>
<dbReference type="EMBL" id="JAJHVV010000009">
    <property type="protein sequence ID" value="MCK6264574.1"/>
    <property type="molecule type" value="Genomic_DNA"/>
</dbReference>
<dbReference type="PANTHER" id="PTHR45339">
    <property type="entry name" value="HYBRID SIGNAL TRANSDUCTION HISTIDINE KINASE J"/>
    <property type="match status" value="1"/>
</dbReference>
<dbReference type="SUPFAM" id="SSF55874">
    <property type="entry name" value="ATPase domain of HSP90 chaperone/DNA topoisomerase II/histidine kinase"/>
    <property type="match status" value="1"/>
</dbReference>
<evidence type="ECO:0000256" key="8">
    <source>
        <dbReference type="ARBA" id="ARBA00022840"/>
    </source>
</evidence>
<dbReference type="PROSITE" id="PS50109">
    <property type="entry name" value="HIS_KIN"/>
    <property type="match status" value="1"/>
</dbReference>
<dbReference type="InterPro" id="IPR036890">
    <property type="entry name" value="HATPase_C_sf"/>
</dbReference>
<dbReference type="FunFam" id="3.30.565.10:FF:000010">
    <property type="entry name" value="Sensor histidine kinase RcsC"/>
    <property type="match status" value="1"/>
</dbReference>
<dbReference type="InterPro" id="IPR004358">
    <property type="entry name" value="Sig_transdc_His_kin-like_C"/>
</dbReference>
<dbReference type="Pfam" id="PF00072">
    <property type="entry name" value="Response_reg"/>
    <property type="match status" value="1"/>
</dbReference>
<evidence type="ECO:0000256" key="11">
    <source>
        <dbReference type="ARBA" id="ARBA00068150"/>
    </source>
</evidence>
<keyword evidence="6" id="KW-0418">Kinase</keyword>
<gene>
    <name evidence="16" type="ORF">KP803_14940</name>
</gene>
<name>A0A9X2BI36_9VIBR</name>
<dbReference type="InterPro" id="IPR005467">
    <property type="entry name" value="His_kinase_dom"/>
</dbReference>
<accession>A0A9X2BI36</accession>
<dbReference type="Pfam" id="PF00512">
    <property type="entry name" value="HisKA"/>
    <property type="match status" value="1"/>
</dbReference>
<dbReference type="Gene3D" id="3.30.565.10">
    <property type="entry name" value="Histidine kinase-like ATPase, C-terminal domain"/>
    <property type="match status" value="1"/>
</dbReference>
<evidence type="ECO:0000313" key="17">
    <source>
        <dbReference type="Proteomes" id="UP001139559"/>
    </source>
</evidence>
<feature type="modified residue" description="4-aspartylphosphate" evidence="12">
    <location>
        <position position="809"/>
    </location>
</feature>
<dbReference type="InterPro" id="IPR036097">
    <property type="entry name" value="HisK_dim/P_sf"/>
</dbReference>
<keyword evidence="9" id="KW-0902">Two-component regulatory system</keyword>
<feature type="domain" description="Response regulatory" evidence="15">
    <location>
        <begin position="759"/>
        <end position="879"/>
    </location>
</feature>
<organism evidence="16 17">
    <name type="scientific">Vibrio amylolyticus</name>
    <dbReference type="NCBI Taxonomy" id="2847292"/>
    <lineage>
        <taxon>Bacteria</taxon>
        <taxon>Pseudomonadati</taxon>
        <taxon>Pseudomonadota</taxon>
        <taxon>Gammaproteobacteria</taxon>
        <taxon>Vibrionales</taxon>
        <taxon>Vibrionaceae</taxon>
        <taxon>Vibrio</taxon>
    </lineage>
</organism>
<dbReference type="InterPro" id="IPR001789">
    <property type="entry name" value="Sig_transdc_resp-reg_receiver"/>
</dbReference>
<evidence type="ECO:0000256" key="4">
    <source>
        <dbReference type="ARBA" id="ARBA00022679"/>
    </source>
</evidence>
<comment type="caution">
    <text evidence="16">The sequence shown here is derived from an EMBL/GenBank/DDBJ whole genome shotgun (WGS) entry which is preliminary data.</text>
</comment>
<dbReference type="Gene3D" id="3.40.50.2300">
    <property type="match status" value="1"/>
</dbReference>
<protein>
    <recommendedName>
        <fullName evidence="11">Sensory/regulatory protein RpfC</fullName>
        <ecNumber evidence="2">2.7.13.3</ecNumber>
    </recommendedName>
</protein>
<keyword evidence="13" id="KW-0812">Transmembrane</keyword>
<dbReference type="SMART" id="SM00387">
    <property type="entry name" value="HATPase_c"/>
    <property type="match status" value="1"/>
</dbReference>
<proteinExistence type="predicted"/>
<dbReference type="EC" id="2.7.13.3" evidence="2"/>
<dbReference type="SMART" id="SM00388">
    <property type="entry name" value="HisKA"/>
    <property type="match status" value="1"/>
</dbReference>
<dbReference type="CDD" id="cd00082">
    <property type="entry name" value="HisKA"/>
    <property type="match status" value="1"/>
</dbReference>
<dbReference type="CDD" id="cd17546">
    <property type="entry name" value="REC_hyHK_CKI1_RcsC-like"/>
    <property type="match status" value="1"/>
</dbReference>
<dbReference type="SMART" id="SM00448">
    <property type="entry name" value="REC"/>
    <property type="match status" value="1"/>
</dbReference>
<evidence type="ECO:0000259" key="14">
    <source>
        <dbReference type="PROSITE" id="PS50109"/>
    </source>
</evidence>
<dbReference type="PROSITE" id="PS50110">
    <property type="entry name" value="RESPONSE_REGULATORY"/>
    <property type="match status" value="1"/>
</dbReference>
<feature type="transmembrane region" description="Helical" evidence="13">
    <location>
        <begin position="298"/>
        <end position="321"/>
    </location>
</feature>
<dbReference type="Pfam" id="PF02518">
    <property type="entry name" value="HATPase_c"/>
    <property type="match status" value="1"/>
</dbReference>
<evidence type="ECO:0000256" key="5">
    <source>
        <dbReference type="ARBA" id="ARBA00022741"/>
    </source>
</evidence>
<feature type="domain" description="Histidine kinase" evidence="14">
    <location>
        <begin position="394"/>
        <end position="614"/>
    </location>
</feature>
<keyword evidence="13" id="KW-0472">Membrane</keyword>
<keyword evidence="17" id="KW-1185">Reference proteome</keyword>
<sequence>MLLTKYSIKIRLIVLCLVPLIIILGFSYSSIGLIQHRLHSYTLTTEKIESLELLTKVSNQIYQLLSSTLYSDDASLNRLYSDIDSSLNKLATTAHTSEHDHHGVESGNLIIFQIEDLKYLIHDLKKVDKGEIVDLGNLIFEVIYELNSEIHKSESHASSIDIHKLELVFSDLNWFVFWMQKEAWLVQVIANQNLPYSGYRSDYFQISERQQFYLDKFINGADSQQLKSLVSLFARKEFTQGNMVKEQALSNQISAKHLKSYIDNIEQRYNLVNQQISVFTDLLSSNLVQSIKAAKRDILVISLAGLVCVLFLFFLGTSTLYRINTKLKKILVTMGDIGQSKVERIETDGNDEFTRFAHGLNRIISEQKEHECKLIQAKEAAVSANRAKSAFLANMSHEIRTPLNGIIGMTEILSESHLNPSQRDVLADIDTSSQSLLILLNDILDLSKIESGNLVLSPNDVDLREVVYESVNMMTGKAVSQLVELAIDIDENIPNRVKVDEFRLKQILMNLLSNAVKFTKQGLVTTKVEFKTENDQSWVKIRVIDTGVGIDKSKLDTIFNPFTQEDGSITRKYGGTGLGLAICCQLIELMEGTLTVDSTKGLGSSFDCTIPIDVSETQPADDQFDLRALLISNGSNYVDMLSRECKRYGVELNHYSDVEQCQSDISPYDLILYCKSREASAHQDVSVLRKQFPSAEVVACQHHLMISPDLASLVTSSVTLPVLGRRFASTLSKCVDGRTGAKKVVSSVLTSQPVNNSKRVLVVEDNLMNQKIASFFLDKIGMEYSIASNGLEAVEAIARGEKFTAILMDCMMPVMDGLTATKKIREWEVGNSDTKMPIIALTASVLDEEIASCFEAGMDAYLPKPYKSQQLFDIFTQLKLA</sequence>
<keyword evidence="5" id="KW-0547">Nucleotide-binding</keyword>
<dbReference type="Gene3D" id="1.10.287.130">
    <property type="match status" value="1"/>
</dbReference>
<dbReference type="SUPFAM" id="SSF52172">
    <property type="entry name" value="CheY-like"/>
    <property type="match status" value="1"/>
</dbReference>
<keyword evidence="3 12" id="KW-0597">Phosphoprotein</keyword>
<comment type="catalytic activity">
    <reaction evidence="1">
        <text>ATP + protein L-histidine = ADP + protein N-phospho-L-histidine.</text>
        <dbReference type="EC" id="2.7.13.3"/>
    </reaction>
</comment>
<dbReference type="InterPro" id="IPR003661">
    <property type="entry name" value="HisK_dim/P_dom"/>
</dbReference>
<evidence type="ECO:0000256" key="7">
    <source>
        <dbReference type="ARBA" id="ARBA00022801"/>
    </source>
</evidence>
<evidence type="ECO:0000259" key="15">
    <source>
        <dbReference type="PROSITE" id="PS50110"/>
    </source>
</evidence>
<dbReference type="AlphaFoldDB" id="A0A9X2BI36"/>
<evidence type="ECO:0000313" key="16">
    <source>
        <dbReference type="EMBL" id="MCK6264574.1"/>
    </source>
</evidence>
<dbReference type="GO" id="GO:0005524">
    <property type="term" value="F:ATP binding"/>
    <property type="evidence" value="ECO:0007669"/>
    <property type="project" value="UniProtKB-KW"/>
</dbReference>
<evidence type="ECO:0000256" key="9">
    <source>
        <dbReference type="ARBA" id="ARBA00023012"/>
    </source>
</evidence>
<evidence type="ECO:0000256" key="2">
    <source>
        <dbReference type="ARBA" id="ARBA00012438"/>
    </source>
</evidence>
<evidence type="ECO:0000256" key="6">
    <source>
        <dbReference type="ARBA" id="ARBA00022777"/>
    </source>
</evidence>
<keyword evidence="8" id="KW-0067">ATP-binding</keyword>
<dbReference type="CDD" id="cd16922">
    <property type="entry name" value="HATPase_EvgS-ArcB-TorS-like"/>
    <property type="match status" value="1"/>
</dbReference>
<reference evidence="16" key="1">
    <citation type="submission" date="2021-11" db="EMBL/GenBank/DDBJ databases">
        <title>Vibrio ZSDE26 sp. nov. and Vibrio ZSDZ34 sp. nov., isolated from coastal seawater in Qingdao.</title>
        <authorList>
            <person name="Zhang P."/>
        </authorList>
    </citation>
    <scope>NUCLEOTIDE SEQUENCE</scope>
    <source>
        <strain evidence="16">ZSDE26</strain>
    </source>
</reference>
<dbReference type="InterPro" id="IPR003594">
    <property type="entry name" value="HATPase_dom"/>
</dbReference>
<evidence type="ECO:0000256" key="3">
    <source>
        <dbReference type="ARBA" id="ARBA00022553"/>
    </source>
</evidence>
<dbReference type="InterPro" id="IPR011006">
    <property type="entry name" value="CheY-like_superfamily"/>
</dbReference>
<feature type="transmembrane region" description="Helical" evidence="13">
    <location>
        <begin position="12"/>
        <end position="34"/>
    </location>
</feature>
<dbReference type="GO" id="GO:0000155">
    <property type="term" value="F:phosphorelay sensor kinase activity"/>
    <property type="evidence" value="ECO:0007669"/>
    <property type="project" value="InterPro"/>
</dbReference>
<dbReference type="PANTHER" id="PTHR45339:SF1">
    <property type="entry name" value="HYBRID SIGNAL TRANSDUCTION HISTIDINE KINASE J"/>
    <property type="match status" value="1"/>
</dbReference>
<evidence type="ECO:0000256" key="12">
    <source>
        <dbReference type="PROSITE-ProRule" id="PRU00169"/>
    </source>
</evidence>
<keyword evidence="4" id="KW-0808">Transferase</keyword>
<keyword evidence="13" id="KW-1133">Transmembrane helix</keyword>
<dbReference type="Proteomes" id="UP001139559">
    <property type="component" value="Unassembled WGS sequence"/>
</dbReference>
<dbReference type="GO" id="GO:0016787">
    <property type="term" value="F:hydrolase activity"/>
    <property type="evidence" value="ECO:0007669"/>
    <property type="project" value="UniProtKB-KW"/>
</dbReference>
<evidence type="ECO:0000256" key="1">
    <source>
        <dbReference type="ARBA" id="ARBA00000085"/>
    </source>
</evidence>
<dbReference type="FunFam" id="1.10.287.130:FF:000002">
    <property type="entry name" value="Two-component osmosensing histidine kinase"/>
    <property type="match status" value="1"/>
</dbReference>
<evidence type="ECO:0000256" key="10">
    <source>
        <dbReference type="ARBA" id="ARBA00064003"/>
    </source>
</evidence>
<dbReference type="PRINTS" id="PR00344">
    <property type="entry name" value="BCTRLSENSOR"/>
</dbReference>
<dbReference type="SUPFAM" id="SSF47384">
    <property type="entry name" value="Homodimeric domain of signal transducing histidine kinase"/>
    <property type="match status" value="1"/>
</dbReference>